<protein>
    <submittedName>
        <fullName evidence="1">Uncharacterized protein</fullName>
    </submittedName>
</protein>
<dbReference type="EMBL" id="KN817613">
    <property type="protein sequence ID" value="KJA16910.1"/>
    <property type="molecule type" value="Genomic_DNA"/>
</dbReference>
<organism evidence="1 2">
    <name type="scientific">Hypholoma sublateritium (strain FD-334 SS-4)</name>
    <dbReference type="NCBI Taxonomy" id="945553"/>
    <lineage>
        <taxon>Eukaryota</taxon>
        <taxon>Fungi</taxon>
        <taxon>Dikarya</taxon>
        <taxon>Basidiomycota</taxon>
        <taxon>Agaricomycotina</taxon>
        <taxon>Agaricomycetes</taxon>
        <taxon>Agaricomycetidae</taxon>
        <taxon>Agaricales</taxon>
        <taxon>Agaricineae</taxon>
        <taxon>Strophariaceae</taxon>
        <taxon>Hypholoma</taxon>
    </lineage>
</organism>
<reference evidence="2" key="1">
    <citation type="submission" date="2014-04" db="EMBL/GenBank/DDBJ databases">
        <title>Evolutionary Origins and Diversification of the Mycorrhizal Mutualists.</title>
        <authorList>
            <consortium name="DOE Joint Genome Institute"/>
            <consortium name="Mycorrhizal Genomics Consortium"/>
            <person name="Kohler A."/>
            <person name="Kuo A."/>
            <person name="Nagy L.G."/>
            <person name="Floudas D."/>
            <person name="Copeland A."/>
            <person name="Barry K.W."/>
            <person name="Cichocki N."/>
            <person name="Veneault-Fourrey C."/>
            <person name="LaButti K."/>
            <person name="Lindquist E.A."/>
            <person name="Lipzen A."/>
            <person name="Lundell T."/>
            <person name="Morin E."/>
            <person name="Murat C."/>
            <person name="Riley R."/>
            <person name="Ohm R."/>
            <person name="Sun H."/>
            <person name="Tunlid A."/>
            <person name="Henrissat B."/>
            <person name="Grigoriev I.V."/>
            <person name="Hibbett D.S."/>
            <person name="Martin F."/>
        </authorList>
    </citation>
    <scope>NUCLEOTIDE SEQUENCE [LARGE SCALE GENOMIC DNA]</scope>
    <source>
        <strain evidence="2">FD-334 SS-4</strain>
    </source>
</reference>
<dbReference type="AlphaFoldDB" id="A0A0D2P978"/>
<accession>A0A0D2P978</accession>
<sequence>MHPAVRLPRLPPPAACRSRARVEATHRRRCWLPIGWRGARSLHLPSPPSRTTPLTVRRTLHGTFSCAPCSTHAVRALTSRLTLNSRFVRMHMTLIRRGAHRPRLDPEYLFRSQSSSSHHLPPIICPRPPSACTPPFITLTASGRRSRALSRVSTHRRRCWPLREWFGARSFHAPPPSFPRTRSLAVCHPLVQAASVCAPRIRDAVCALPSWVVVPPRGR</sequence>
<name>A0A0D2P978_HYPSF</name>
<keyword evidence="2" id="KW-1185">Reference proteome</keyword>
<gene>
    <name evidence="1" type="ORF">HYPSUDRAFT_1054145</name>
</gene>
<evidence type="ECO:0000313" key="2">
    <source>
        <dbReference type="Proteomes" id="UP000054270"/>
    </source>
</evidence>
<dbReference type="Proteomes" id="UP000054270">
    <property type="component" value="Unassembled WGS sequence"/>
</dbReference>
<evidence type="ECO:0000313" key="1">
    <source>
        <dbReference type="EMBL" id="KJA16910.1"/>
    </source>
</evidence>
<proteinExistence type="predicted"/>